<dbReference type="AlphaFoldDB" id="A0A2H0VH63"/>
<comment type="caution">
    <text evidence="1">The sequence shown here is derived from an EMBL/GenBank/DDBJ whole genome shotgun (WGS) entry which is preliminary data.</text>
</comment>
<dbReference type="EMBL" id="PFAG01000014">
    <property type="protein sequence ID" value="PIR98436.1"/>
    <property type="molecule type" value="Genomic_DNA"/>
</dbReference>
<accession>A0A2H0VH63</accession>
<name>A0A2H0VH63_9BACT</name>
<gene>
    <name evidence="1" type="ORF">COT88_01260</name>
</gene>
<dbReference type="Proteomes" id="UP000230776">
    <property type="component" value="Unassembled WGS sequence"/>
</dbReference>
<evidence type="ECO:0000313" key="1">
    <source>
        <dbReference type="EMBL" id="PIR98436.1"/>
    </source>
</evidence>
<reference evidence="2" key="1">
    <citation type="submission" date="2017-09" db="EMBL/GenBank/DDBJ databases">
        <title>Depth-based differentiation of microbial function through sediment-hosted aquifers and enrichment of novel symbionts in the deep terrestrial subsurface.</title>
        <authorList>
            <person name="Probst A.J."/>
            <person name="Ladd B."/>
            <person name="Jarett J.K."/>
            <person name="Geller-Mcgrath D.E."/>
            <person name="Sieber C.M.K."/>
            <person name="Emerson J.B."/>
            <person name="Anantharaman K."/>
            <person name="Thomas B.C."/>
            <person name="Malmstrom R."/>
            <person name="Stieglmeier M."/>
            <person name="Klingl A."/>
            <person name="Woyke T."/>
            <person name="Ryan C.M."/>
            <person name="Banfield J.F."/>
        </authorList>
    </citation>
    <scope>NUCLEOTIDE SEQUENCE [LARGE SCALE GENOMIC DNA]</scope>
</reference>
<proteinExistence type="predicted"/>
<protein>
    <submittedName>
        <fullName evidence="1">Uncharacterized protein</fullName>
    </submittedName>
</protein>
<sequence length="89" mass="10558">MSIDERSSREQQRLFLLATHYQNRYGSAEIAKAIRAEPGSEEFTHFMQQELGVIAPRVTKADTLEVQRQLREWNNFGQRSFEKKEKERE</sequence>
<evidence type="ECO:0000313" key="2">
    <source>
        <dbReference type="Proteomes" id="UP000230776"/>
    </source>
</evidence>
<organism evidence="1 2">
    <name type="scientific">Candidatus Colwellbacteria bacterium CG10_big_fil_rev_8_21_14_0_10_41_28</name>
    <dbReference type="NCBI Taxonomy" id="1974539"/>
    <lineage>
        <taxon>Bacteria</taxon>
        <taxon>Candidatus Colwelliibacteriota</taxon>
    </lineage>
</organism>